<evidence type="ECO:0000313" key="1">
    <source>
        <dbReference type="EMBL" id="CAB4156503.1"/>
    </source>
</evidence>
<dbReference type="PANTHER" id="PTHR20883">
    <property type="entry name" value="PHYTANOYL-COA DIOXYGENASE DOMAIN CONTAINING 1"/>
    <property type="match status" value="1"/>
</dbReference>
<sequence length="262" mass="31035">MDNQQVKKDFEDNGFVILRNLIPDSAISAYKEHYEKNSQFWKRSKEQRLISDWEYRDDIHTVDEVVNSFLHMPEIVNIVSYLMELKDENIYPHLHLSLIPWVSTGQGWHYDEVRSELFGVQDKPHGRQVGAWIALDSITVESGPFGFIPKSNRIDYSTDSIYKNFKKDYENKLINEYEIYFSEDNKPFFKKTNEEVTIKFIMQHYSNMMVEYTDKCIDEKILKDEMFIANAGDVLFWSGKTIHCAHRSHDGYFRKSIIGHYS</sequence>
<dbReference type="SUPFAM" id="SSF51197">
    <property type="entry name" value="Clavaminate synthase-like"/>
    <property type="match status" value="1"/>
</dbReference>
<proteinExistence type="predicted"/>
<dbReference type="InterPro" id="IPR008775">
    <property type="entry name" value="Phytyl_CoA_dOase-like"/>
</dbReference>
<accession>A0A6J5NCA3</accession>
<dbReference type="PANTHER" id="PTHR20883:SF46">
    <property type="entry name" value="PHYTANOYL-COA HYDROXYLASE"/>
    <property type="match status" value="1"/>
</dbReference>
<reference evidence="1" key="1">
    <citation type="submission" date="2020-04" db="EMBL/GenBank/DDBJ databases">
        <authorList>
            <person name="Chiriac C."/>
            <person name="Salcher M."/>
            <person name="Ghai R."/>
            <person name="Kavagutti S V."/>
        </authorList>
    </citation>
    <scope>NUCLEOTIDE SEQUENCE</scope>
</reference>
<organism evidence="1">
    <name type="scientific">uncultured Caudovirales phage</name>
    <dbReference type="NCBI Taxonomy" id="2100421"/>
    <lineage>
        <taxon>Viruses</taxon>
        <taxon>Duplodnaviria</taxon>
        <taxon>Heunggongvirae</taxon>
        <taxon>Uroviricota</taxon>
        <taxon>Caudoviricetes</taxon>
        <taxon>Peduoviridae</taxon>
        <taxon>Maltschvirus</taxon>
        <taxon>Maltschvirus maltsch</taxon>
    </lineage>
</organism>
<protein>
    <submittedName>
        <fullName evidence="1">COG5285 Protein involved in biosynthesis of mitomycin antibiotics/polyketide fumonisin</fullName>
    </submittedName>
</protein>
<dbReference type="Pfam" id="PF05721">
    <property type="entry name" value="PhyH"/>
    <property type="match status" value="1"/>
</dbReference>
<dbReference type="Gene3D" id="2.60.120.620">
    <property type="entry name" value="q2cbj1_9rhob like domain"/>
    <property type="match status" value="1"/>
</dbReference>
<dbReference type="EMBL" id="LR796639">
    <property type="protein sequence ID" value="CAB4156503.1"/>
    <property type="molecule type" value="Genomic_DNA"/>
</dbReference>
<name>A0A6J5NCA3_9CAUD</name>
<gene>
    <name evidence="1" type="ORF">UFOVP658_70</name>
</gene>